<dbReference type="NCBIfam" id="TIGR00299">
    <property type="entry name" value="nickel pincer cofactor biosynthesis protein LarC"/>
    <property type="match status" value="1"/>
</dbReference>
<dbReference type="GO" id="GO:0051604">
    <property type="term" value="P:protein maturation"/>
    <property type="evidence" value="ECO:0007669"/>
    <property type="project" value="UniProtKB-UniRule"/>
</dbReference>
<dbReference type="Gene3D" id="3.10.20.300">
    <property type="entry name" value="mk0293 like domain"/>
    <property type="match status" value="1"/>
</dbReference>
<evidence type="ECO:0000313" key="4">
    <source>
        <dbReference type="Proteomes" id="UP000233654"/>
    </source>
</evidence>
<dbReference type="HAMAP" id="MF_01074">
    <property type="entry name" value="LarC"/>
    <property type="match status" value="1"/>
</dbReference>
<reference evidence="3 4" key="1">
    <citation type="journal article" date="2017" name="ISME J.">
        <title>Potential for microbial H2 and metal transformations associated with novel bacteria and archaea in deep terrestrial subsurface sediments.</title>
        <authorList>
            <person name="Hernsdorf A.W."/>
            <person name="Amano Y."/>
            <person name="Miyakawa K."/>
            <person name="Ise K."/>
            <person name="Suzuki Y."/>
            <person name="Anantharaman K."/>
            <person name="Probst A."/>
            <person name="Burstein D."/>
            <person name="Thomas B.C."/>
            <person name="Banfield J.F."/>
        </authorList>
    </citation>
    <scope>NUCLEOTIDE SEQUENCE [LARGE SCALE GENOMIC DNA]</scope>
    <source>
        <strain evidence="3">HGW-Actinobacteria-3</strain>
    </source>
</reference>
<gene>
    <name evidence="2" type="primary">larC</name>
    <name evidence="3" type="ORF">CVT63_03150</name>
</gene>
<dbReference type="PANTHER" id="PTHR36566">
    <property type="entry name" value="NICKEL INSERTION PROTEIN-RELATED"/>
    <property type="match status" value="1"/>
</dbReference>
<evidence type="ECO:0000256" key="1">
    <source>
        <dbReference type="ARBA" id="ARBA00022596"/>
    </source>
</evidence>
<dbReference type="PANTHER" id="PTHR36566:SF1">
    <property type="entry name" value="PYRIDINIUM-3,5-BISTHIOCARBOXYLIC ACID MONONUCLEOTIDE NICKEL INSERTION PROTEIN"/>
    <property type="match status" value="1"/>
</dbReference>
<dbReference type="GO" id="GO:0016829">
    <property type="term" value="F:lyase activity"/>
    <property type="evidence" value="ECO:0007669"/>
    <property type="project" value="UniProtKB-UniRule"/>
</dbReference>
<evidence type="ECO:0000313" key="3">
    <source>
        <dbReference type="EMBL" id="PKQ28366.1"/>
    </source>
</evidence>
<sequence>MTVAYFDCFSGISGDMALGALIDLGLSVDELMDILETLGLEEFQLESRDVMSYGLRATKINVTAPENVLVRTFNSINDLIENSELPEMVKTTSLDIFMLIARAESLIHHKPIDQVHFHEVGAVDSIVDIVGTAYGVHALGINEVFSSPLPLGHGMIKTLHGSIPVPAPAVLEILGDTPTYGCGIPTEIVTPTGAAIVKTLAFEFGTMPPMTLSKTGYGAGTKDLGVPNLLRIITGEPLGFPVEQEQLAYVISTNIDDMNPEFYDYVMERLFNAGAHDVWLTPIQMKKTRPGTVINILCSPADVAALKRILIEETSTFGLRTSVVMKKAIEREAVEVETPWGTVSVKVGRESGRVTSVSPEFSDCARIAGEQGVPIKEVFRKAQALAQEQLD</sequence>
<comment type="function">
    <text evidence="2">Involved in the biosynthesis of a nickel-pincer cofactor ((SCS)Ni(II) pincer complex). Binds Ni(2+), and functions in nickel delivery to pyridinium-3,5-bisthiocarboxylic acid mononucleotide (P2TMN), to form the mature cofactor. Is thus probably required for the activation of nickel-pincer cofactor-dependent enzymes.</text>
</comment>
<dbReference type="EMBL" id="PHEX01000019">
    <property type="protein sequence ID" value="PKQ28366.1"/>
    <property type="molecule type" value="Genomic_DNA"/>
</dbReference>
<comment type="caution">
    <text evidence="3">The sequence shown here is derived from an EMBL/GenBank/DDBJ whole genome shotgun (WGS) entry which is preliminary data.</text>
</comment>
<evidence type="ECO:0000256" key="2">
    <source>
        <dbReference type="HAMAP-Rule" id="MF_01074"/>
    </source>
</evidence>
<organism evidence="3 4">
    <name type="scientific">Candidatus Anoxymicrobium japonicum</name>
    <dbReference type="NCBI Taxonomy" id="2013648"/>
    <lineage>
        <taxon>Bacteria</taxon>
        <taxon>Bacillati</taxon>
        <taxon>Actinomycetota</taxon>
        <taxon>Candidatus Geothermincolia</taxon>
        <taxon>Candidatus Geothermincolales</taxon>
        <taxon>Candidatus Anoxymicrobiaceae</taxon>
        <taxon>Candidatus Anoxymicrobium</taxon>
    </lineage>
</organism>
<proteinExistence type="inferred from homology"/>
<dbReference type="GO" id="GO:0016151">
    <property type="term" value="F:nickel cation binding"/>
    <property type="evidence" value="ECO:0007669"/>
    <property type="project" value="UniProtKB-UniRule"/>
</dbReference>
<keyword evidence="2" id="KW-0456">Lyase</keyword>
<dbReference type="AlphaFoldDB" id="A0A2N3G6M9"/>
<comment type="similarity">
    <text evidence="2">Belongs to the LarC family.</text>
</comment>
<name>A0A2N3G6M9_9ACTN</name>
<dbReference type="InterPro" id="IPR002822">
    <property type="entry name" value="Ni_insertion"/>
</dbReference>
<dbReference type="EC" id="4.99.1.12" evidence="2"/>
<dbReference type="Pfam" id="PF01969">
    <property type="entry name" value="Ni_insertion"/>
    <property type="match status" value="1"/>
</dbReference>
<protein>
    <recommendedName>
        <fullName evidence="2">Pyridinium-3,5-bisthiocarboxylic acid mononucleotide nickel insertion protein</fullName>
        <shortName evidence="2">P2TMN nickel insertion protein</shortName>
        <ecNumber evidence="2">4.99.1.12</ecNumber>
    </recommendedName>
    <alternativeName>
        <fullName evidence="2">Nickel-pincer cofactor biosynthesis protein LarC</fullName>
    </alternativeName>
</protein>
<dbReference type="Gene3D" id="3.30.70.1380">
    <property type="entry name" value="Transcriptional regulatory protein pf0864 domain like"/>
    <property type="match status" value="1"/>
</dbReference>
<keyword evidence="1 2" id="KW-0533">Nickel</keyword>
<accession>A0A2N3G6M9</accession>
<comment type="catalytic activity">
    <reaction evidence="2">
        <text>Ni(II)-pyridinium-3,5-bisthiocarboxylate mononucleotide = pyridinium-3,5-bisthiocarboxylate mononucleotide + Ni(2+)</text>
        <dbReference type="Rhea" id="RHEA:54784"/>
        <dbReference type="ChEBI" id="CHEBI:49786"/>
        <dbReference type="ChEBI" id="CHEBI:137372"/>
        <dbReference type="ChEBI" id="CHEBI:137373"/>
        <dbReference type="EC" id="4.99.1.12"/>
    </reaction>
</comment>
<dbReference type="Proteomes" id="UP000233654">
    <property type="component" value="Unassembled WGS sequence"/>
</dbReference>